<comment type="similarity">
    <text evidence="1 4">Belongs to the arylamine N-acetyltransferase family.</text>
</comment>
<dbReference type="InterPro" id="IPR003673">
    <property type="entry name" value="CoA-Trfase_fam_III"/>
</dbReference>
<dbReference type="SUPFAM" id="SSF89796">
    <property type="entry name" value="CoA-transferase family III (CaiB/BaiF)"/>
    <property type="match status" value="1"/>
</dbReference>
<dbReference type="InterPro" id="IPR023606">
    <property type="entry name" value="CoA-Trfase_III_dom_1_sf"/>
</dbReference>
<dbReference type="Gene3D" id="3.30.1540.10">
    <property type="entry name" value="formyl-coa transferase, domain 3"/>
    <property type="match status" value="1"/>
</dbReference>
<dbReference type="GO" id="GO:0008410">
    <property type="term" value="F:CoA-transferase activity"/>
    <property type="evidence" value="ECO:0007669"/>
    <property type="project" value="TreeGrafter"/>
</dbReference>
<keyword evidence="4" id="KW-0012">Acyltransferase</keyword>
<sequence length="731" mass="80004">MASPLRVNTRLSRAARHLQTLPPSRHHSTPASDLPLTGITVVSLEQALAAPLCTRHLADQGARVIKVERPGVGDFARAYDTRVRGQSSHFIWADRGKESLALDLKAAKDLDVLRTLVRRADVLVQNLTPGASARLGLSFDALRGENPRLIVCDISGYGADGPYRGRKAYDLLVQSEAGVLSVTGTKDERVKVGISLADMAAGMYAHANILTALIRRGKTGLGSRIDISMLECMVEWMGFPMYYTYDGAPPPLRAGAAHASIYPYGPFDTGNGGSVMLGLQNEREWVNLCHKVLGESALAEDARFATNSLRVANRDELRDIICRAFAQLTTEEVLAKLDEAAIANAKINELHDVWEHPQLKARKRWTEIDTDAGRVPALIPPGCGPERASFAVPRLAIHRQTPARGHPPPSKQATTMSPPIAGSRTPQYTPAQLDAYFARIKFPKAEHPTDRLALLTALQRHQVTTVPFESLSLHYSKHRRLSLDPADLFAKIVTRGHGGYCMEVNTFFACVLRALGFTLMHAGARVRDGAWLGLSHMVNIVTIGDTDGKDTAARYLVDVGFGSNGACQPIPLSEDPAVARFERRHLRGRVTRRAIDIHTDPGQRVWVYETALPGPAAEFEAQYSVVDAEFFPEDFEIMNLATSTLPTGLFVKTVLATLQVAGGDGEVEGVVILLKDTIKRRIGDAKTEVLETLKSEDDRVKALEKYYGVVLTDEERRGIRGLASEITDAPY</sequence>
<dbReference type="SUPFAM" id="SSF54001">
    <property type="entry name" value="Cysteine proteinases"/>
    <property type="match status" value="1"/>
</dbReference>
<evidence type="ECO:0000313" key="8">
    <source>
        <dbReference type="Proteomes" id="UP000044602"/>
    </source>
</evidence>
<dbReference type="Gene3D" id="3.40.50.10540">
    <property type="entry name" value="Crotonobetainyl-coa:carnitine coa-transferase, domain 1"/>
    <property type="match status" value="1"/>
</dbReference>
<evidence type="ECO:0000256" key="1">
    <source>
        <dbReference type="ARBA" id="ARBA00006547"/>
    </source>
</evidence>
<keyword evidence="3 4" id="KW-0808">Transferase</keyword>
<dbReference type="InterPro" id="IPR001447">
    <property type="entry name" value="Arylamine_N-AcTrfase"/>
</dbReference>
<evidence type="ECO:0000313" key="9">
    <source>
        <dbReference type="Proteomes" id="UP000045706"/>
    </source>
</evidence>
<dbReference type="Proteomes" id="UP000045706">
    <property type="component" value="Unassembled WGS sequence"/>
</dbReference>
<protein>
    <submittedName>
        <fullName evidence="6">Uncharacterized protein</fullName>
    </submittedName>
</protein>
<evidence type="ECO:0000256" key="4">
    <source>
        <dbReference type="RuleBase" id="RU003452"/>
    </source>
</evidence>
<dbReference type="GO" id="GO:0016407">
    <property type="term" value="F:acetyltransferase activity"/>
    <property type="evidence" value="ECO:0007669"/>
    <property type="project" value="InterPro"/>
</dbReference>
<evidence type="ECO:0000256" key="3">
    <source>
        <dbReference type="ARBA" id="ARBA00022679"/>
    </source>
</evidence>
<name>A0A0G4KHY2_VERLO</name>
<feature type="region of interest" description="Disordered" evidence="5">
    <location>
        <begin position="400"/>
        <end position="420"/>
    </location>
</feature>
<dbReference type="Pfam" id="PF02515">
    <property type="entry name" value="CoA_transf_3"/>
    <property type="match status" value="1"/>
</dbReference>
<keyword evidence="8" id="KW-1185">Reference proteome</keyword>
<dbReference type="EMBL" id="CVQH01020001">
    <property type="protein sequence ID" value="CRK26130.1"/>
    <property type="molecule type" value="Genomic_DNA"/>
</dbReference>
<dbReference type="PRINTS" id="PR01543">
    <property type="entry name" value="ANATRNSFRASE"/>
</dbReference>
<accession>A0A0G4KHY2</accession>
<dbReference type="PANTHER" id="PTHR48207:SF3">
    <property type="entry name" value="SUCCINATE--HYDROXYMETHYLGLUTARATE COA-TRANSFERASE"/>
    <property type="match status" value="1"/>
</dbReference>
<evidence type="ECO:0000313" key="7">
    <source>
        <dbReference type="EMBL" id="CRK26130.1"/>
    </source>
</evidence>
<evidence type="ECO:0000313" key="6">
    <source>
        <dbReference type="EMBL" id="CRJ99667.1"/>
    </source>
</evidence>
<dbReference type="PANTHER" id="PTHR48207">
    <property type="entry name" value="SUCCINATE--HYDROXYMETHYLGLUTARATE COA-TRANSFERASE"/>
    <property type="match status" value="1"/>
</dbReference>
<dbReference type="STRING" id="100787.A0A0G4KHY2"/>
<reference evidence="8 9" key="1">
    <citation type="submission" date="2015-05" db="EMBL/GenBank/DDBJ databases">
        <authorList>
            <person name="Fogelqvist Johan"/>
        </authorList>
    </citation>
    <scope>NUCLEOTIDE SEQUENCE [LARGE SCALE GENOMIC DNA]</scope>
    <source>
        <strain evidence="7">VL1</strain>
        <strain evidence="6">VL2</strain>
    </source>
</reference>
<dbReference type="InterPro" id="IPR044855">
    <property type="entry name" value="CoA-Trfase_III_dom3_sf"/>
</dbReference>
<dbReference type="Pfam" id="PF00797">
    <property type="entry name" value="Acetyltransf_2"/>
    <property type="match status" value="1"/>
</dbReference>
<gene>
    <name evidence="7" type="ORF">BN1708_004140</name>
    <name evidence="6" type="ORF">BN1723_008687</name>
</gene>
<dbReference type="AlphaFoldDB" id="A0A0G4KHY2"/>
<proteinExistence type="inferred from homology"/>
<evidence type="ECO:0000256" key="5">
    <source>
        <dbReference type="SAM" id="MobiDB-lite"/>
    </source>
</evidence>
<dbReference type="InterPro" id="IPR038765">
    <property type="entry name" value="Papain-like_cys_pep_sf"/>
</dbReference>
<comment type="similarity">
    <text evidence="2">Belongs to the CoA-transferase III family.</text>
</comment>
<dbReference type="InterPro" id="IPR050483">
    <property type="entry name" value="CoA-transferase_III_domain"/>
</dbReference>
<dbReference type="EMBL" id="CVQI01000669">
    <property type="protein sequence ID" value="CRJ99667.1"/>
    <property type="molecule type" value="Genomic_DNA"/>
</dbReference>
<dbReference type="Proteomes" id="UP000044602">
    <property type="component" value="Unassembled WGS sequence"/>
</dbReference>
<evidence type="ECO:0000256" key="2">
    <source>
        <dbReference type="ARBA" id="ARBA00008383"/>
    </source>
</evidence>
<dbReference type="Gene3D" id="3.30.2140.20">
    <property type="match status" value="1"/>
</dbReference>
<organism evidence="6 9">
    <name type="scientific">Verticillium longisporum</name>
    <name type="common">Verticillium dahliae var. longisporum</name>
    <dbReference type="NCBI Taxonomy" id="100787"/>
    <lineage>
        <taxon>Eukaryota</taxon>
        <taxon>Fungi</taxon>
        <taxon>Dikarya</taxon>
        <taxon>Ascomycota</taxon>
        <taxon>Pezizomycotina</taxon>
        <taxon>Sordariomycetes</taxon>
        <taxon>Hypocreomycetidae</taxon>
        <taxon>Glomerellales</taxon>
        <taxon>Plectosphaerellaceae</taxon>
        <taxon>Verticillium</taxon>
    </lineage>
</organism>
<dbReference type="InterPro" id="IPR053710">
    <property type="entry name" value="Arylamine_NAT_domain_sf"/>
</dbReference>